<dbReference type="InterPro" id="IPR036875">
    <property type="entry name" value="Znf_CCHC_sf"/>
</dbReference>
<reference evidence="2 3" key="1">
    <citation type="submission" date="2017-01" db="EMBL/GenBank/DDBJ databases">
        <authorList>
            <person name="Mah S.A."/>
            <person name="Swanson W.J."/>
            <person name="Moy G.W."/>
            <person name="Vacquier V.D."/>
        </authorList>
    </citation>
    <scope>NUCLEOTIDE SEQUENCE [LARGE SCALE GENOMIC DNA]</scope>
    <source>
        <strain evidence="2 3">GSMNP</strain>
    </source>
</reference>
<accession>A0A1R1XYQ4</accession>
<name>A0A1R1XYQ4_9FUNG</name>
<keyword evidence="3" id="KW-1185">Reference proteome</keyword>
<sequence>MSYGVESNMGDPVVFSDAQFRELIGTISNNSNNVTSTTNLPQEISGAQAIKAGNSIRISNFFGNVNEDIDMWLFAFKNWQIASGISKESTLIAIAVNHLSKNALSWFQAWATKVENPYSDWQVFEKALTERFNTGHKKKKLRDQIHYLRQKNSAAQYAEEFLNLKTSIGTMSEEEALDRFIRNLKPHIRASVMIHDPSDLLTAMKMAETFDTSLYKNPNQTPWERRNFFDHKNVINKDPNSMDIDLIDIRSLPKDKQKEECKKRGLCFYCKEGGHKLINCPILSGKGQGKC</sequence>
<feature type="domain" description="Ty3 transposon capsid-like protein" evidence="1">
    <location>
        <begin position="87"/>
        <end position="212"/>
    </location>
</feature>
<dbReference type="InterPro" id="IPR045358">
    <property type="entry name" value="Ty3_capsid"/>
</dbReference>
<organism evidence="2 3">
    <name type="scientific">Smittium culicis</name>
    <dbReference type="NCBI Taxonomy" id="133412"/>
    <lineage>
        <taxon>Eukaryota</taxon>
        <taxon>Fungi</taxon>
        <taxon>Fungi incertae sedis</taxon>
        <taxon>Zoopagomycota</taxon>
        <taxon>Kickxellomycotina</taxon>
        <taxon>Harpellomycetes</taxon>
        <taxon>Harpellales</taxon>
        <taxon>Legeriomycetaceae</taxon>
        <taxon>Smittium</taxon>
    </lineage>
</organism>
<dbReference type="AlphaFoldDB" id="A0A1R1XYQ4"/>
<dbReference type="InterPro" id="IPR032567">
    <property type="entry name" value="RTL1-rel"/>
</dbReference>
<dbReference type="Proteomes" id="UP000187283">
    <property type="component" value="Unassembled WGS sequence"/>
</dbReference>
<comment type="caution">
    <text evidence="2">The sequence shown here is derived from an EMBL/GenBank/DDBJ whole genome shotgun (WGS) entry which is preliminary data.</text>
</comment>
<evidence type="ECO:0000313" key="2">
    <source>
        <dbReference type="EMBL" id="OMJ19735.1"/>
    </source>
</evidence>
<gene>
    <name evidence="2" type="ORF">AYI70_g4544</name>
</gene>
<evidence type="ECO:0000313" key="3">
    <source>
        <dbReference type="Proteomes" id="UP000187283"/>
    </source>
</evidence>
<dbReference type="GO" id="GO:0008270">
    <property type="term" value="F:zinc ion binding"/>
    <property type="evidence" value="ECO:0007669"/>
    <property type="project" value="InterPro"/>
</dbReference>
<dbReference type="STRING" id="133412.A0A1R1XYQ4"/>
<dbReference type="PANTHER" id="PTHR15503:SF22">
    <property type="entry name" value="TRANSPOSON TY3-I GAG POLYPROTEIN"/>
    <property type="match status" value="1"/>
</dbReference>
<dbReference type="PANTHER" id="PTHR15503">
    <property type="entry name" value="LDOC1 RELATED"/>
    <property type="match status" value="1"/>
</dbReference>
<proteinExistence type="predicted"/>
<dbReference type="OrthoDB" id="5558452at2759"/>
<evidence type="ECO:0000259" key="1">
    <source>
        <dbReference type="Pfam" id="PF19259"/>
    </source>
</evidence>
<dbReference type="Pfam" id="PF19259">
    <property type="entry name" value="Ty3_capsid"/>
    <property type="match status" value="1"/>
</dbReference>
<dbReference type="EMBL" id="LSSN01001415">
    <property type="protein sequence ID" value="OMJ19735.1"/>
    <property type="molecule type" value="Genomic_DNA"/>
</dbReference>
<dbReference type="SUPFAM" id="SSF57756">
    <property type="entry name" value="Retrovirus zinc finger-like domains"/>
    <property type="match status" value="1"/>
</dbReference>
<dbReference type="GO" id="GO:0003676">
    <property type="term" value="F:nucleic acid binding"/>
    <property type="evidence" value="ECO:0007669"/>
    <property type="project" value="InterPro"/>
</dbReference>
<protein>
    <recommendedName>
        <fullName evidence="1">Ty3 transposon capsid-like protein domain-containing protein</fullName>
    </recommendedName>
</protein>